<dbReference type="Gene3D" id="3.60.20.10">
    <property type="entry name" value="Glutamine Phosphoribosylpyrophosphate, subunit 1, domain 1"/>
    <property type="match status" value="1"/>
</dbReference>
<keyword evidence="7 10" id="KW-0408">Iron</keyword>
<evidence type="ECO:0000256" key="5">
    <source>
        <dbReference type="ARBA" id="ARBA00022755"/>
    </source>
</evidence>
<dbReference type="GO" id="GO:0006189">
    <property type="term" value="P:'de novo' IMP biosynthetic process"/>
    <property type="evidence" value="ECO:0007669"/>
    <property type="project" value="UniProtKB-UniRule"/>
</dbReference>
<feature type="active site" description="Nucleophile" evidence="7 9">
    <location>
        <position position="10"/>
    </location>
</feature>
<proteinExistence type="inferred from homology"/>
<sequence>MPTEKLNENCGICAVYLKKPLTQYPPGGVIYFLHQMMLQLQHRGQLSAGFTTYDPQRNELLKTHKGNGLVNEVFGSNDATFAQKLLDEFGGIAGIGHTRYATAGTTGCDEAQPFERMHNRTWKWFSMAFNGNIANAQAMQEELKQNHYFLKTTSDTEVLMHKIAQGLGPDFPLPLQSAFEHMQKDLDGSYNIVFLNAQGELVIARDPMGFKPLCYANTPDFFLAASENVALFPFVREGIQYVQPGEMIVVHADGTIEKNRFAPAQEKSAHCMFEWVYFASPGSNLEGKNVYETRWRLGEELARVENLPVNGMEYVVVCVPETSKPAADGYAYALGLPSKEGLLRNRYVGRTFIQAGAWGDRVHEKFSINRSAMEGKKVILVEDSVVRGNTMKELVKRIREEGGAREVHARISCPPILNPCFYGIDMSTFSELIAAKHFISDPSLPHREMSGGEIAQIKRELGVDSLIYSNWDGLLRALKIEQNKLCMACLNGEYGTKQGQILALEAWKKHLSARTDGQTPSYSPPSPANALK</sequence>
<feature type="binding site" evidence="7 10">
    <location>
        <position position="489"/>
    </location>
    <ligand>
        <name>[4Fe-4S] cluster</name>
        <dbReference type="ChEBI" id="CHEBI:49883"/>
    </ligand>
</feature>
<dbReference type="UniPathway" id="UPA00074">
    <property type="reaction ID" value="UER00124"/>
</dbReference>
<name>A0A7T9I2F4_9ARCH</name>
<evidence type="ECO:0000259" key="11">
    <source>
        <dbReference type="PROSITE" id="PS51278"/>
    </source>
</evidence>
<organism evidence="12">
    <name type="scientific">Candidatus Iainarchaeum sp</name>
    <dbReference type="NCBI Taxonomy" id="3101447"/>
    <lineage>
        <taxon>Archaea</taxon>
        <taxon>Candidatus Iainarchaeota</taxon>
        <taxon>Candidatus Iainarchaeia</taxon>
        <taxon>Candidatus Iainarchaeales</taxon>
        <taxon>Candidatus Iainarchaeaceae</taxon>
        <taxon>Candidatus Iainarchaeum</taxon>
    </lineage>
</organism>
<dbReference type="InterPro" id="IPR029057">
    <property type="entry name" value="PRTase-like"/>
</dbReference>
<evidence type="ECO:0000256" key="10">
    <source>
        <dbReference type="PIRSR" id="PIRSR000485-3"/>
    </source>
</evidence>
<evidence type="ECO:0000256" key="6">
    <source>
        <dbReference type="ARBA" id="ARBA00022962"/>
    </source>
</evidence>
<evidence type="ECO:0000256" key="2">
    <source>
        <dbReference type="ARBA" id="ARBA00010138"/>
    </source>
</evidence>
<feature type="binding site" evidence="7 10">
    <location>
        <position position="486"/>
    </location>
    <ligand>
        <name>[4Fe-4S] cluster</name>
        <dbReference type="ChEBI" id="CHEBI:49883"/>
    </ligand>
</feature>
<dbReference type="InterPro" id="IPR017932">
    <property type="entry name" value="GATase_2_dom"/>
</dbReference>
<dbReference type="GO" id="GO:0051539">
    <property type="term" value="F:4 iron, 4 sulfur cluster binding"/>
    <property type="evidence" value="ECO:0007669"/>
    <property type="project" value="UniProtKB-KW"/>
</dbReference>
<dbReference type="PIRSF" id="PIRSF000485">
    <property type="entry name" value="Amd_phspho_trans"/>
    <property type="match status" value="1"/>
</dbReference>
<feature type="binding site" evidence="7 10">
    <location>
        <position position="271"/>
    </location>
    <ligand>
        <name>[4Fe-4S] cluster</name>
        <dbReference type="ChEBI" id="CHEBI:49883"/>
    </ligand>
</feature>
<comment type="catalytic activity">
    <reaction evidence="7 8">
        <text>5-phospho-beta-D-ribosylamine + L-glutamate + diphosphate = 5-phospho-alpha-D-ribose 1-diphosphate + L-glutamine + H2O</text>
        <dbReference type="Rhea" id="RHEA:14905"/>
        <dbReference type="ChEBI" id="CHEBI:15377"/>
        <dbReference type="ChEBI" id="CHEBI:29985"/>
        <dbReference type="ChEBI" id="CHEBI:33019"/>
        <dbReference type="ChEBI" id="CHEBI:58017"/>
        <dbReference type="ChEBI" id="CHEBI:58359"/>
        <dbReference type="ChEBI" id="CHEBI:58681"/>
        <dbReference type="EC" id="2.4.2.14"/>
    </reaction>
</comment>
<keyword evidence="3 7" id="KW-0328">Glycosyltransferase</keyword>
<evidence type="ECO:0000256" key="4">
    <source>
        <dbReference type="ARBA" id="ARBA00022679"/>
    </source>
</evidence>
<dbReference type="InterPro" id="IPR000836">
    <property type="entry name" value="PRTase_dom"/>
</dbReference>
<dbReference type="SUPFAM" id="SSF53271">
    <property type="entry name" value="PRTase-like"/>
    <property type="match status" value="1"/>
</dbReference>
<evidence type="ECO:0000256" key="8">
    <source>
        <dbReference type="PIRNR" id="PIRNR000485"/>
    </source>
</evidence>
<dbReference type="Proteomes" id="UP000596004">
    <property type="component" value="Chromosome"/>
</dbReference>
<comment type="function">
    <text evidence="7">Catalyzes the formation of phosphoribosylamine from phosphoribosylpyrophosphate (PRPP) and glutamine.</text>
</comment>
<reference evidence="12" key="1">
    <citation type="submission" date="2020-11" db="EMBL/GenBank/DDBJ databases">
        <title>Connecting structure to function with the recovery of over 1000 high-quality activated sludge metagenome-assembled genomes encoding full-length rRNA genes using long-read sequencing.</title>
        <authorList>
            <person name="Singleton C.M."/>
            <person name="Petriglieri F."/>
            <person name="Kristensen J.M."/>
            <person name="Kirkegaard R.H."/>
            <person name="Michaelsen T.Y."/>
            <person name="Andersen M.H."/>
            <person name="Karst S.M."/>
            <person name="Dueholm M.S."/>
            <person name="Nielsen P.H."/>
            <person name="Albertsen M."/>
        </authorList>
    </citation>
    <scope>NUCLEOTIDE SEQUENCE</scope>
    <source>
        <strain evidence="12">Fred_18-Q3-R57-64_BAT3C.431</strain>
    </source>
</reference>
<evidence type="ECO:0000256" key="7">
    <source>
        <dbReference type="HAMAP-Rule" id="MF_01931"/>
    </source>
</evidence>
<dbReference type="PANTHER" id="PTHR11907">
    <property type="entry name" value="AMIDOPHOSPHORIBOSYLTRANSFERASE"/>
    <property type="match status" value="1"/>
</dbReference>
<feature type="binding site" evidence="7 10">
    <location>
        <position position="420"/>
    </location>
    <ligand>
        <name>[4Fe-4S] cluster</name>
        <dbReference type="ChEBI" id="CHEBI:49883"/>
    </ligand>
</feature>
<dbReference type="EMBL" id="CP064981">
    <property type="protein sequence ID" value="QQR92991.1"/>
    <property type="molecule type" value="Genomic_DNA"/>
</dbReference>
<evidence type="ECO:0000256" key="1">
    <source>
        <dbReference type="ARBA" id="ARBA00005209"/>
    </source>
</evidence>
<comment type="similarity">
    <text evidence="2 7 8">In the C-terminal section; belongs to the purine/pyrimidine phosphoribosyltransferase family.</text>
</comment>
<dbReference type="CDD" id="cd06223">
    <property type="entry name" value="PRTases_typeI"/>
    <property type="match status" value="1"/>
</dbReference>
<dbReference type="GO" id="GO:0004044">
    <property type="term" value="F:amidophosphoribosyltransferase activity"/>
    <property type="evidence" value="ECO:0007669"/>
    <property type="project" value="UniProtKB-UniRule"/>
</dbReference>
<protein>
    <recommendedName>
        <fullName evidence="7">Amidophosphoribosyltransferase</fullName>
        <shortName evidence="7">ATase</shortName>
        <ecNumber evidence="7">2.4.2.14</ecNumber>
    </recommendedName>
    <alternativeName>
        <fullName evidence="7">Glutamine phosphoribosylpyrophosphate amidotransferase</fullName>
        <shortName evidence="7">GPATase</shortName>
    </alternativeName>
</protein>
<dbReference type="GO" id="GO:0046872">
    <property type="term" value="F:metal ion binding"/>
    <property type="evidence" value="ECO:0007669"/>
    <property type="project" value="UniProtKB-KW"/>
</dbReference>
<dbReference type="Gene3D" id="3.40.50.2020">
    <property type="match status" value="1"/>
</dbReference>
<dbReference type="InterPro" id="IPR029055">
    <property type="entry name" value="Ntn_hydrolases_N"/>
</dbReference>
<dbReference type="GO" id="GO:0009113">
    <property type="term" value="P:purine nucleobase biosynthetic process"/>
    <property type="evidence" value="ECO:0007669"/>
    <property type="project" value="InterPro"/>
</dbReference>
<dbReference type="PROSITE" id="PS51278">
    <property type="entry name" value="GATASE_TYPE_2"/>
    <property type="match status" value="1"/>
</dbReference>
<keyword evidence="5 7" id="KW-0658">Purine biosynthesis</keyword>
<gene>
    <name evidence="7" type="primary">purF</name>
    <name evidence="12" type="ORF">IPJ89_01970</name>
</gene>
<comment type="pathway">
    <text evidence="1 7 8">Purine metabolism; IMP biosynthesis via de novo pathway; N(1)-(5-phospho-D-ribosyl)glycinamide from 5-phospho-alpha-D-ribose 1-diphosphate: step 1/2.</text>
</comment>
<keyword evidence="7" id="KW-0004">4Fe-4S</keyword>
<dbReference type="EC" id="2.4.2.14" evidence="7"/>
<keyword evidence="4 7" id="KW-0808">Transferase</keyword>
<dbReference type="HAMAP" id="MF_01931">
    <property type="entry name" value="PurF"/>
    <property type="match status" value="1"/>
</dbReference>
<dbReference type="Pfam" id="PF13522">
    <property type="entry name" value="GATase_6"/>
    <property type="match status" value="1"/>
</dbReference>
<accession>A0A7T9I2F4</accession>
<keyword evidence="7 10" id="KW-0479">Metal-binding</keyword>
<dbReference type="SUPFAM" id="SSF56235">
    <property type="entry name" value="N-terminal nucleophile aminohydrolases (Ntn hydrolases)"/>
    <property type="match status" value="1"/>
</dbReference>
<evidence type="ECO:0000256" key="9">
    <source>
        <dbReference type="PIRSR" id="PIRSR000485-1"/>
    </source>
</evidence>
<dbReference type="InterPro" id="IPR005854">
    <property type="entry name" value="PurF"/>
</dbReference>
<comment type="cofactor">
    <cofactor evidence="7 10">
        <name>[4Fe-4S] cluster</name>
        <dbReference type="ChEBI" id="CHEBI:49883"/>
    </cofactor>
    <text evidence="7 10">Binds 1 [4Fe-4S] cluster per subunit.</text>
</comment>
<dbReference type="AlphaFoldDB" id="A0A7T9I2F4"/>
<evidence type="ECO:0000256" key="3">
    <source>
        <dbReference type="ARBA" id="ARBA00022676"/>
    </source>
</evidence>
<evidence type="ECO:0000313" key="12">
    <source>
        <dbReference type="EMBL" id="QQR92991.1"/>
    </source>
</evidence>
<dbReference type="Pfam" id="PF00156">
    <property type="entry name" value="Pribosyltran"/>
    <property type="match status" value="1"/>
</dbReference>
<comment type="caution">
    <text evidence="7">Lacks conserved residue(s) required for the propagation of feature annotation.</text>
</comment>
<feature type="domain" description="Glutamine amidotransferase type-2" evidence="11">
    <location>
        <begin position="10"/>
        <end position="253"/>
    </location>
</feature>
<keyword evidence="6 7" id="KW-0315">Glutamine amidotransferase</keyword>
<keyword evidence="7 10" id="KW-0411">Iron-sulfur</keyword>